<protein>
    <submittedName>
        <fullName evidence="3">Dipeptidyl aminopeptidase</fullName>
    </submittedName>
</protein>
<evidence type="ECO:0000313" key="3">
    <source>
        <dbReference type="EMBL" id="AWN23245.1"/>
    </source>
</evidence>
<dbReference type="EMBL" id="CP029494">
    <property type="protein sequence ID" value="AWN23245.1"/>
    <property type="molecule type" value="Genomic_DNA"/>
</dbReference>
<evidence type="ECO:0000259" key="2">
    <source>
        <dbReference type="Pfam" id="PF02129"/>
    </source>
</evidence>
<gene>
    <name evidence="3" type="ORF">DKM44_08415</name>
</gene>
<dbReference type="SUPFAM" id="SSF53474">
    <property type="entry name" value="alpha/beta-Hydrolases"/>
    <property type="match status" value="1"/>
</dbReference>
<evidence type="ECO:0000313" key="4">
    <source>
        <dbReference type="Proteomes" id="UP000245368"/>
    </source>
</evidence>
<dbReference type="InterPro" id="IPR029058">
    <property type="entry name" value="AB_hydrolase_fold"/>
</dbReference>
<dbReference type="Proteomes" id="UP000245368">
    <property type="component" value="Chromosome"/>
</dbReference>
<keyword evidence="4" id="KW-1185">Reference proteome</keyword>
<dbReference type="GO" id="GO:0052689">
    <property type="term" value="F:carboxylic ester hydrolase activity"/>
    <property type="evidence" value="ECO:0007669"/>
    <property type="project" value="UniProtKB-ARBA"/>
</dbReference>
<dbReference type="InterPro" id="IPR050261">
    <property type="entry name" value="FrsA_esterase"/>
</dbReference>
<dbReference type="Pfam" id="PF02129">
    <property type="entry name" value="Peptidase_S15"/>
    <property type="match status" value="1"/>
</dbReference>
<dbReference type="KEGG" id="dez:DKM44_08415"/>
<dbReference type="OrthoDB" id="9771666at2"/>
<dbReference type="Gene3D" id="3.40.50.1820">
    <property type="entry name" value="alpha/beta hydrolase"/>
    <property type="match status" value="1"/>
</dbReference>
<dbReference type="AlphaFoldDB" id="A0A2Z3JE55"/>
<feature type="domain" description="Xaa-Pro dipeptidyl-peptidase-like" evidence="2">
    <location>
        <begin position="40"/>
        <end position="210"/>
    </location>
</feature>
<keyword evidence="1" id="KW-0378">Hydrolase</keyword>
<dbReference type="GO" id="GO:0004177">
    <property type="term" value="F:aminopeptidase activity"/>
    <property type="evidence" value="ECO:0007669"/>
    <property type="project" value="UniProtKB-KW"/>
</dbReference>
<proteinExistence type="predicted"/>
<reference evidence="3 4" key="1">
    <citation type="submission" date="2018-05" db="EMBL/GenBank/DDBJ databases">
        <title>Complete Genome Sequence of Deinococcus sp. strain 17bor-2.</title>
        <authorList>
            <person name="Srinivasan S."/>
        </authorList>
    </citation>
    <scope>NUCLEOTIDE SEQUENCE [LARGE SCALE GENOMIC DNA]</scope>
    <source>
        <strain evidence="3 4">17bor-2</strain>
    </source>
</reference>
<sequence>MNSAVTLPASCRFGLVLHVLALLAAALLCGGCSRVPSALRPLPSASGPVLTERLTYRVDHLQVRALICRPDLRPGRPLLNLVHGGLDSPVDEAACRRFARLGYVVAASALRGQGGSQGRPEICGGEVDDVRALSSLVRQRSKTDPRRIGYLGVSLGGCVAIKAAALGSGVRAVVTLLSPTDFAEQLDLLRPVRPDAVARWEALLGGPASARPAAYEARRPLKALARLRAPLLTVAAGRDQLIPLKQSCAVRDVRRLSGHHVTEVRQNQAGRPAPRDSRRRLQRCRDEAPLGRLPALQRQDVLLIYEDLGHTSTPLMWRTAEAFLKANL</sequence>
<keyword evidence="3" id="KW-0645">Protease</keyword>
<keyword evidence="3" id="KW-0031">Aminopeptidase</keyword>
<dbReference type="PANTHER" id="PTHR22946:SF9">
    <property type="entry name" value="POLYKETIDE TRANSFERASE AF380"/>
    <property type="match status" value="1"/>
</dbReference>
<organism evidence="3 4">
    <name type="scientific">Deinococcus irradiatisoli</name>
    <dbReference type="NCBI Taxonomy" id="2202254"/>
    <lineage>
        <taxon>Bacteria</taxon>
        <taxon>Thermotogati</taxon>
        <taxon>Deinococcota</taxon>
        <taxon>Deinococci</taxon>
        <taxon>Deinococcales</taxon>
        <taxon>Deinococcaceae</taxon>
        <taxon>Deinococcus</taxon>
    </lineage>
</organism>
<evidence type="ECO:0000256" key="1">
    <source>
        <dbReference type="ARBA" id="ARBA00022801"/>
    </source>
</evidence>
<name>A0A2Z3JE55_9DEIO</name>
<dbReference type="InterPro" id="IPR000383">
    <property type="entry name" value="Xaa-Pro-like_dom"/>
</dbReference>
<accession>A0A2Z3JE55</accession>
<dbReference type="PANTHER" id="PTHR22946">
    <property type="entry name" value="DIENELACTONE HYDROLASE DOMAIN-CONTAINING PROTEIN-RELATED"/>
    <property type="match status" value="1"/>
</dbReference>